<gene>
    <name evidence="4" type="ORF">DN323_21705</name>
</gene>
<protein>
    <submittedName>
        <fullName evidence="4">ProQ/FINO family protein</fullName>
    </submittedName>
</protein>
<feature type="compositionally biased region" description="Basic residues" evidence="2">
    <location>
        <begin position="64"/>
        <end position="76"/>
    </location>
</feature>
<reference evidence="4" key="1">
    <citation type="submission" date="2018-06" db="EMBL/GenBank/DDBJ databases">
        <authorList>
            <person name="Ashton P.M."/>
            <person name="Dallman T."/>
            <person name="Nair S."/>
            <person name="De Pinna E."/>
            <person name="Peters T."/>
            <person name="Grant K."/>
        </authorList>
    </citation>
    <scope>NUCLEOTIDE SEQUENCE</scope>
    <source>
        <strain evidence="4">288881</strain>
    </source>
</reference>
<dbReference type="CDD" id="cd00236">
    <property type="entry name" value="FinO_conjug_rep"/>
    <property type="match status" value="1"/>
</dbReference>
<organism evidence="4">
    <name type="scientific">Salmonella enterica subsp. enterica serovar Havana</name>
    <dbReference type="NCBI Taxonomy" id="179997"/>
    <lineage>
        <taxon>Bacteria</taxon>
        <taxon>Pseudomonadati</taxon>
        <taxon>Pseudomonadota</taxon>
        <taxon>Gammaproteobacteria</taxon>
        <taxon>Enterobacterales</taxon>
        <taxon>Enterobacteriaceae</taxon>
        <taxon>Salmonella</taxon>
    </lineage>
</organism>
<dbReference type="InterPro" id="IPR036442">
    <property type="entry name" value="ProQ/FinO_sf"/>
</dbReference>
<comment type="caution">
    <text evidence="4">The sequence shown here is derived from an EMBL/GenBank/DDBJ whole genome shotgun (WGS) entry which is preliminary data.</text>
</comment>
<evidence type="ECO:0000256" key="2">
    <source>
        <dbReference type="SAM" id="MobiDB-lite"/>
    </source>
</evidence>
<proteinExistence type="predicted"/>
<dbReference type="InterPro" id="IPR016103">
    <property type="entry name" value="ProQ/FinO"/>
</dbReference>
<dbReference type="GO" id="GO:0003723">
    <property type="term" value="F:RNA binding"/>
    <property type="evidence" value="ECO:0007669"/>
    <property type="project" value="UniProtKB-KW"/>
</dbReference>
<feature type="region of interest" description="Disordered" evidence="2">
    <location>
        <begin position="44"/>
        <end position="76"/>
    </location>
</feature>
<dbReference type="EMBL" id="AAHEPM010000020">
    <property type="protein sequence ID" value="EBV2398178.1"/>
    <property type="molecule type" value="Genomic_DNA"/>
</dbReference>
<evidence type="ECO:0000256" key="1">
    <source>
        <dbReference type="ARBA" id="ARBA00022884"/>
    </source>
</evidence>
<evidence type="ECO:0000313" key="4">
    <source>
        <dbReference type="EMBL" id="EBV2398178.1"/>
    </source>
</evidence>
<accession>A0A5V8CTL6</accession>
<sequence length="202" mass="22730">MGKNQEERKTPIIVVKKRRTFSPPSLSEKTDIIAPVFTEQTAESAPAGINSSAVETHIPEAPARKKKKKKKRHRFPRPSHWTREYTHECVEKIKILFPHLRAEGGGFIPLKIGINNDISAFLAEHPETELTMDEWLCAVSCITSRRVYLQRTAVAGVPRYGLDGHPKGQVSESEAQSAGRRLVTLEQKLLRMQAQQENISGQ</sequence>
<evidence type="ECO:0000259" key="3">
    <source>
        <dbReference type="SMART" id="SM00945"/>
    </source>
</evidence>
<feature type="domain" description="ProQ/FinO" evidence="3">
    <location>
        <begin position="81"/>
        <end position="198"/>
    </location>
</feature>
<name>A0A5V8CTL6_SALET</name>
<dbReference type="SUPFAM" id="SSF48657">
    <property type="entry name" value="FinO-like"/>
    <property type="match status" value="1"/>
</dbReference>
<dbReference type="Pfam" id="PF04352">
    <property type="entry name" value="ProQ"/>
    <property type="match status" value="1"/>
</dbReference>
<feature type="compositionally biased region" description="Polar residues" evidence="2">
    <location>
        <begin position="44"/>
        <end position="54"/>
    </location>
</feature>
<dbReference type="AlphaFoldDB" id="A0A5V8CTL6"/>
<dbReference type="Gene3D" id="1.10.1710.10">
    <property type="entry name" value="ProQ/FinO domain"/>
    <property type="match status" value="1"/>
</dbReference>
<dbReference type="SMART" id="SM00945">
    <property type="entry name" value="ProQ"/>
    <property type="match status" value="1"/>
</dbReference>
<keyword evidence="1" id="KW-0694">RNA-binding</keyword>